<feature type="domain" description="Helicase ATP-binding" evidence="5">
    <location>
        <begin position="187"/>
        <end position="316"/>
    </location>
</feature>
<dbReference type="PROSITE" id="PS51194">
    <property type="entry name" value="HELICASE_CTER"/>
    <property type="match status" value="1"/>
</dbReference>
<dbReference type="SUPFAM" id="SSF46785">
    <property type="entry name" value="Winged helix' DNA-binding domain"/>
    <property type="match status" value="1"/>
</dbReference>
<dbReference type="GO" id="GO:0003676">
    <property type="term" value="F:nucleic acid binding"/>
    <property type="evidence" value="ECO:0007669"/>
    <property type="project" value="InterPro"/>
</dbReference>
<evidence type="ECO:0000256" key="4">
    <source>
        <dbReference type="ARBA" id="ARBA00022840"/>
    </source>
</evidence>
<dbReference type="CDD" id="cd18795">
    <property type="entry name" value="SF2_C_Ski2"/>
    <property type="match status" value="1"/>
</dbReference>
<dbReference type="InterPro" id="IPR011545">
    <property type="entry name" value="DEAD/DEAH_box_helicase_dom"/>
</dbReference>
<feature type="domain" description="Helicase ATP-binding" evidence="5">
    <location>
        <begin position="975"/>
        <end position="1087"/>
    </location>
</feature>
<sequence>MCIGQMVFHGMKELNLIQSVVYPLAYHTSENLLISAPTGAGKTNVALLTIVQLLRTYMKEDNVLDLKAFKVSSFYHLNCCISVLIGQMVFHGMKELNLIQSVVYPLAYHTSENLLISAPTGAGKTNVALLTIVQLLRTYMKEDNVLDLKAFKVSSFYHLNCCISILIGQMVFHGMKELNLIQSVVYPLAYHTSENLLISAPTGAGKTNVALLTIVQLLRTYMKEDNVLDLKAFKIVYLAPMKALAAEMADTFSKRLSPLGVHVRECTGDMHLSKQELLETQVESSQTMIRLVGLSATLPNYIDVARFLCVNLQRGLFYFDSRFRPVPLAMSFIGIRGSNRKVQDLNMSTICYEKVLEQVKQGEQVMVFVHSRGDTFRTARALRTSAQQLNHMMYFRNNDSSTIKICLKKIQKSSDSAIKDLVPDGFACHHAGMLRVDRTLVEKLFADGHIRVLVCTATLAWGVNLPAHAVIIKGTRVYKAEKSDFVNLDILDVLQIFGRAGRPQFDTHGQATLITNQESLAHYLRFITNQGPIESNLLTNLHDHLNAEISLGTVSNIDEAVTWLSYTYLFIRLRQNPLNYGLTTAVLERDPDLVEFLGRVVRTCATDLDCAEMVRYEPATGQLASTDRGRTASLFYIRYETAAMVKDALEPTMMIPQIFAMLSEASEFASMKVCVHYLNFTQAGTVDTDVIAKVNALLQGYISRHNPSCHSLSSDMNFVQQNAGRLVRYLFEISLRQGWSQCATITLTLARMFEQRLWNDQSPLWQFVENGKQRLIQRVEELQFSVDRIRETDVNELAYLFHYQGKDGAREIRRLAFYVPKVQLAVESQPITRTILRVKLTIEPDFTWSNQIHGLQQSYWVWIEDPDQGVIFHSEYWTLTKRMFNSKTPQILNFTIPLYEPYPTQYFVRILSDCWLGTDSTCPISLKRLILPSSDPPHTDLLKLQPLPVTALKNANYELLYNFPYFNPIQTQLFHTLYHQNVNVLLGAPTGSGKTVAAELAIFRVFNEYPKQKCVYIAPLKALVRERIDDWNIRIGQKLKKRVVELTGDITPDIKQLLRSDLIVTTPENGMVFHDHGSIDHMFVKLH</sequence>
<keyword evidence="3" id="KW-0347">Helicase</keyword>
<evidence type="ECO:0000259" key="5">
    <source>
        <dbReference type="PROSITE" id="PS51192"/>
    </source>
</evidence>
<dbReference type="InterPro" id="IPR001650">
    <property type="entry name" value="Helicase_C-like"/>
</dbReference>
<feature type="domain" description="Helicase C-terminal" evidence="6">
    <location>
        <begin position="351"/>
        <end position="549"/>
    </location>
</feature>
<dbReference type="GO" id="GO:0005524">
    <property type="term" value="F:ATP binding"/>
    <property type="evidence" value="ECO:0007669"/>
    <property type="project" value="UniProtKB-KW"/>
</dbReference>
<dbReference type="AlphaFoldDB" id="A0A430Q5V6"/>
<dbReference type="SMART" id="SM00490">
    <property type="entry name" value="HELICc"/>
    <property type="match status" value="1"/>
</dbReference>
<reference evidence="7 8" key="1">
    <citation type="journal article" date="2019" name="PLoS Pathog.">
        <title>Genome sequence of the bovine parasite Schistosoma bovis Tanzania.</title>
        <authorList>
            <person name="Oey H."/>
            <person name="Zakrzewski M."/>
            <person name="Gobert G."/>
            <person name="Gravermann K."/>
            <person name="Stoye J."/>
            <person name="Jones M."/>
            <person name="Mcmanus D."/>
            <person name="Krause L."/>
        </authorList>
    </citation>
    <scope>NUCLEOTIDE SEQUENCE [LARGE SCALE GENOMIC DNA]</scope>
    <source>
        <strain evidence="7 8">TAN1997</strain>
    </source>
</reference>
<dbReference type="Gene3D" id="1.10.3380.10">
    <property type="entry name" value="Sec63 N-terminal domain-like domain"/>
    <property type="match status" value="1"/>
</dbReference>
<dbReference type="Pfam" id="PF00271">
    <property type="entry name" value="Helicase_C"/>
    <property type="match status" value="1"/>
</dbReference>
<dbReference type="SMART" id="SM00487">
    <property type="entry name" value="DEXDc"/>
    <property type="match status" value="1"/>
</dbReference>
<protein>
    <submittedName>
        <fullName evidence="7">Activating signal cointegrator complex subunit 3</fullName>
    </submittedName>
</protein>
<dbReference type="InterPro" id="IPR027417">
    <property type="entry name" value="P-loop_NTPase"/>
</dbReference>
<dbReference type="PANTHER" id="PTHR47961">
    <property type="entry name" value="DNA POLYMERASE THETA, PUTATIVE (AFU_ORTHOLOGUE AFUA_1G05260)-RELATED"/>
    <property type="match status" value="1"/>
</dbReference>
<comment type="caution">
    <text evidence="7">The sequence shown here is derived from an EMBL/GenBank/DDBJ whole genome shotgun (WGS) entry which is preliminary data.</text>
</comment>
<dbReference type="Pfam" id="PF00270">
    <property type="entry name" value="DEAD"/>
    <property type="match status" value="2"/>
</dbReference>
<dbReference type="Proteomes" id="UP000290809">
    <property type="component" value="Unassembled WGS sequence"/>
</dbReference>
<dbReference type="InterPro" id="IPR035892">
    <property type="entry name" value="C2_domain_sf"/>
</dbReference>
<organism evidence="7 8">
    <name type="scientific">Schistosoma bovis</name>
    <name type="common">Blood fluke</name>
    <dbReference type="NCBI Taxonomy" id="6184"/>
    <lineage>
        <taxon>Eukaryota</taxon>
        <taxon>Metazoa</taxon>
        <taxon>Spiralia</taxon>
        <taxon>Lophotrochozoa</taxon>
        <taxon>Platyhelminthes</taxon>
        <taxon>Trematoda</taxon>
        <taxon>Digenea</taxon>
        <taxon>Strigeidida</taxon>
        <taxon>Schistosomatoidea</taxon>
        <taxon>Schistosomatidae</taxon>
        <taxon>Schistosoma</taxon>
    </lineage>
</organism>
<evidence type="ECO:0000256" key="2">
    <source>
        <dbReference type="ARBA" id="ARBA00022801"/>
    </source>
</evidence>
<dbReference type="PROSITE" id="PS51192">
    <property type="entry name" value="HELICASE_ATP_BIND_1"/>
    <property type="match status" value="2"/>
</dbReference>
<keyword evidence="8" id="KW-1185">Reference proteome</keyword>
<keyword evidence="4" id="KW-0067">ATP-binding</keyword>
<dbReference type="FunFam" id="2.60.40.150:FF:000004">
    <property type="entry name" value="RNA helicase, activating signal cointegrator 1"/>
    <property type="match status" value="1"/>
</dbReference>
<dbReference type="Gene3D" id="3.40.50.300">
    <property type="entry name" value="P-loop containing nucleotide triphosphate hydrolases"/>
    <property type="match status" value="6"/>
</dbReference>
<dbReference type="GO" id="GO:0004386">
    <property type="term" value="F:helicase activity"/>
    <property type="evidence" value="ECO:0007669"/>
    <property type="project" value="UniProtKB-KW"/>
</dbReference>
<dbReference type="SUPFAM" id="SSF158702">
    <property type="entry name" value="Sec63 N-terminal domain-like"/>
    <property type="match status" value="1"/>
</dbReference>
<dbReference type="SUPFAM" id="SSF52540">
    <property type="entry name" value="P-loop containing nucleoside triphosphate hydrolases"/>
    <property type="match status" value="5"/>
</dbReference>
<proteinExistence type="predicted"/>
<dbReference type="SMART" id="SM00973">
    <property type="entry name" value="Sec63"/>
    <property type="match status" value="1"/>
</dbReference>
<dbReference type="Gene3D" id="1.10.10.10">
    <property type="entry name" value="Winged helix-like DNA-binding domain superfamily/Winged helix DNA-binding domain"/>
    <property type="match status" value="1"/>
</dbReference>
<dbReference type="Gene3D" id="2.60.40.150">
    <property type="entry name" value="C2 domain"/>
    <property type="match status" value="1"/>
</dbReference>
<evidence type="ECO:0000313" key="7">
    <source>
        <dbReference type="EMBL" id="RTG83057.1"/>
    </source>
</evidence>
<dbReference type="InterPro" id="IPR014001">
    <property type="entry name" value="Helicase_ATP-bd"/>
</dbReference>
<dbReference type="Pfam" id="PF02889">
    <property type="entry name" value="Sec63"/>
    <property type="match status" value="1"/>
</dbReference>
<dbReference type="EMBL" id="QMKO01002597">
    <property type="protein sequence ID" value="RTG83057.1"/>
    <property type="molecule type" value="Genomic_DNA"/>
</dbReference>
<dbReference type="GO" id="GO:0016787">
    <property type="term" value="F:hydrolase activity"/>
    <property type="evidence" value="ECO:0007669"/>
    <property type="project" value="UniProtKB-KW"/>
</dbReference>
<evidence type="ECO:0000313" key="8">
    <source>
        <dbReference type="Proteomes" id="UP000290809"/>
    </source>
</evidence>
<dbReference type="InterPro" id="IPR036390">
    <property type="entry name" value="WH_DNA-bd_sf"/>
</dbReference>
<dbReference type="FunFam" id="1.10.10.10:FF:000024">
    <property type="entry name" value="U5 small nuclear ribonucleoprotein helicase"/>
    <property type="match status" value="1"/>
</dbReference>
<evidence type="ECO:0000256" key="1">
    <source>
        <dbReference type="ARBA" id="ARBA00022741"/>
    </source>
</evidence>
<gene>
    <name evidence="7" type="ORF">DC041_0009120</name>
</gene>
<accession>A0A430Q5V6</accession>
<dbReference type="InterPro" id="IPR036388">
    <property type="entry name" value="WH-like_DNA-bd_sf"/>
</dbReference>
<dbReference type="InterPro" id="IPR057842">
    <property type="entry name" value="WH_MER3"/>
</dbReference>
<dbReference type="STRING" id="6184.A0A430Q5V6"/>
<keyword evidence="2" id="KW-0378">Hydrolase</keyword>
<dbReference type="InterPro" id="IPR004179">
    <property type="entry name" value="Sec63-dom"/>
</dbReference>
<dbReference type="InterPro" id="IPR050474">
    <property type="entry name" value="Hel308_SKI2-like"/>
</dbReference>
<evidence type="ECO:0000256" key="3">
    <source>
        <dbReference type="ARBA" id="ARBA00022806"/>
    </source>
</evidence>
<name>A0A430Q5V6_SCHBO</name>
<dbReference type="PANTHER" id="PTHR47961:SF13">
    <property type="entry name" value="ACTIVATING SIGNAL COINTEGRATOR 1 COMPLEX SUBUNIT 3"/>
    <property type="match status" value="1"/>
</dbReference>
<keyword evidence="1" id="KW-0547">Nucleotide-binding</keyword>
<dbReference type="Pfam" id="PF23445">
    <property type="entry name" value="WHD_SNRNP200"/>
    <property type="match status" value="1"/>
</dbReference>
<evidence type="ECO:0000259" key="6">
    <source>
        <dbReference type="PROSITE" id="PS51194"/>
    </source>
</evidence>